<feature type="transmembrane region" description="Helical" evidence="1">
    <location>
        <begin position="181"/>
        <end position="199"/>
    </location>
</feature>
<keyword evidence="1" id="KW-0472">Membrane</keyword>
<dbReference type="SUPFAM" id="SSF53756">
    <property type="entry name" value="UDP-Glycosyltransferase/glycogen phosphorylase"/>
    <property type="match status" value="1"/>
</dbReference>
<evidence type="ECO:0000259" key="2">
    <source>
        <dbReference type="Pfam" id="PF13579"/>
    </source>
</evidence>
<dbReference type="EMBL" id="JAUSUI010000008">
    <property type="protein sequence ID" value="MDQ0304610.1"/>
    <property type="molecule type" value="Genomic_DNA"/>
</dbReference>
<keyword evidence="1" id="KW-0812">Transmembrane</keyword>
<accession>A0ABU0BFJ6</accession>
<name>A0ABU0BFJ6_9HYPH</name>
<dbReference type="Pfam" id="PF13579">
    <property type="entry name" value="Glyco_trans_4_4"/>
    <property type="match status" value="1"/>
</dbReference>
<feature type="domain" description="Glycosyltransferase subfamily 4-like N-terminal" evidence="2">
    <location>
        <begin position="19"/>
        <end position="134"/>
    </location>
</feature>
<organism evidence="3 4">
    <name type="scientific">Ancylobacter polymorphus</name>
    <dbReference type="NCBI Taxonomy" id="223390"/>
    <lineage>
        <taxon>Bacteria</taxon>
        <taxon>Pseudomonadati</taxon>
        <taxon>Pseudomonadota</taxon>
        <taxon>Alphaproteobacteria</taxon>
        <taxon>Hyphomicrobiales</taxon>
        <taxon>Xanthobacteraceae</taxon>
        <taxon>Ancylobacter</taxon>
    </lineage>
</organism>
<reference evidence="3 4" key="1">
    <citation type="submission" date="2023-07" db="EMBL/GenBank/DDBJ databases">
        <title>Genomic Encyclopedia of Type Strains, Phase IV (KMG-IV): sequencing the most valuable type-strain genomes for metagenomic binning, comparative biology and taxonomic classification.</title>
        <authorList>
            <person name="Goeker M."/>
        </authorList>
    </citation>
    <scope>NUCLEOTIDE SEQUENCE [LARGE SCALE GENOMIC DNA]</scope>
    <source>
        <strain evidence="3 4">DSM 2457</strain>
    </source>
</reference>
<protein>
    <recommendedName>
        <fullName evidence="2">Glycosyltransferase subfamily 4-like N-terminal domain-containing protein</fullName>
    </recommendedName>
</protein>
<keyword evidence="4" id="KW-1185">Reference proteome</keyword>
<evidence type="ECO:0000256" key="1">
    <source>
        <dbReference type="SAM" id="Phobius"/>
    </source>
</evidence>
<dbReference type="RefSeq" id="WP_307021962.1">
    <property type="nucleotide sequence ID" value="NZ_JAUSUI010000008.1"/>
</dbReference>
<feature type="transmembrane region" description="Helical" evidence="1">
    <location>
        <begin position="205"/>
        <end position="226"/>
    </location>
</feature>
<keyword evidence="1" id="KW-1133">Transmembrane helix</keyword>
<sequence>MKIAFISQYFFPEQFSNTAIARDLIARGHDVHVFTCVPNYPAGVFFEGYSNASRREENWEGIRISRVYTFPHGKTAAALLLNYLVFPLAASWTLSRRLAPTADVSFVSMPSPLLQAFAGLFLRWQTGTQYINRADDDWVEFFLETGLAGGLLALLFLVWFGARVCRLWIAPDERGATRLLVLQQCASLAVLLLMLHSFVDYPLRTAAMLSYFAACCALMTPAAALARVTRQACTPGPFVTPARAAPARRPMRSPGAGART</sequence>
<comment type="caution">
    <text evidence="3">The sequence shown here is derived from an EMBL/GenBank/DDBJ whole genome shotgun (WGS) entry which is preliminary data.</text>
</comment>
<dbReference type="Proteomes" id="UP001224682">
    <property type="component" value="Unassembled WGS sequence"/>
</dbReference>
<evidence type="ECO:0000313" key="3">
    <source>
        <dbReference type="EMBL" id="MDQ0304610.1"/>
    </source>
</evidence>
<evidence type="ECO:0000313" key="4">
    <source>
        <dbReference type="Proteomes" id="UP001224682"/>
    </source>
</evidence>
<dbReference type="Gene3D" id="3.40.50.2000">
    <property type="entry name" value="Glycogen Phosphorylase B"/>
    <property type="match status" value="1"/>
</dbReference>
<proteinExistence type="predicted"/>
<feature type="transmembrane region" description="Helical" evidence="1">
    <location>
        <begin position="146"/>
        <end position="169"/>
    </location>
</feature>
<gene>
    <name evidence="3" type="ORF">J2S75_003655</name>
</gene>
<dbReference type="InterPro" id="IPR028098">
    <property type="entry name" value="Glyco_trans_4-like_N"/>
</dbReference>